<feature type="chain" id="PRO_5041423601" description="monoamine oxidase" evidence="5">
    <location>
        <begin position="17"/>
        <end position="719"/>
    </location>
</feature>
<feature type="signal peptide" evidence="5">
    <location>
        <begin position="1"/>
        <end position="16"/>
    </location>
</feature>
<evidence type="ECO:0000256" key="2">
    <source>
        <dbReference type="ARBA" id="ARBA00012804"/>
    </source>
</evidence>
<name>A0AA36ILG7_9DINO</name>
<evidence type="ECO:0000259" key="6">
    <source>
        <dbReference type="Pfam" id="PF01593"/>
    </source>
</evidence>
<feature type="compositionally biased region" description="Acidic residues" evidence="4">
    <location>
        <begin position="412"/>
        <end position="421"/>
    </location>
</feature>
<dbReference type="PANTHER" id="PTHR43563:SF1">
    <property type="entry name" value="AMINE OXIDASE [FLAVIN-CONTAINING] B"/>
    <property type="match status" value="1"/>
</dbReference>
<feature type="region of interest" description="Disordered" evidence="4">
    <location>
        <begin position="354"/>
        <end position="500"/>
    </location>
</feature>
<dbReference type="SUPFAM" id="SSF51905">
    <property type="entry name" value="FAD/NAD(P)-binding domain"/>
    <property type="match status" value="1"/>
</dbReference>
<organism evidence="7 8">
    <name type="scientific">Effrenium voratum</name>
    <dbReference type="NCBI Taxonomy" id="2562239"/>
    <lineage>
        <taxon>Eukaryota</taxon>
        <taxon>Sar</taxon>
        <taxon>Alveolata</taxon>
        <taxon>Dinophyceae</taxon>
        <taxon>Suessiales</taxon>
        <taxon>Symbiodiniaceae</taxon>
        <taxon>Effrenium</taxon>
    </lineage>
</organism>
<sequence>MVRFLAALVVLDVARAHEPSVDVIVVGAGYSGLAAALELKALNHSFLVLEAQGRVGGRTLNQDVGGRGMADDVVELGGEWLATSHVHAIKLFKSRGFELFHRLFNAKKDSATPPCAGNCSVRVRATQGWRNVSSPDMAVKLLSKGELARYLMSDKEVQREIARTPCGAPFSNPNASILDSLSYDAYLRLVRGLSGSPMAYNLLYDYADDAEALTQMSALGIFWGLNCSQSMEGSSDEDYWRIRGGSQAPAITLASELGPNLRLNSRVLRITRDKHGQVVESSSGTYRARQDGTPLGRQERICLASWLMGNDLPDHLDVTFDQKKRLARLAKMGIGPVATAPRLDHKITISTGVKRPALLSEPAEPSEPEVAPQASRRANRAGLAPLGAVEPRQRATSWYPTPAAAAASEAKDAEESEEAEAPEEHQPERKLKKRKKAKKEPKETKESKETKEQKEPKEPKEKDRDSFSPSVTRDGLMTEQQVKDMMQRERKSKKDNSARRVQRELEVILAGLTPLLLAGIRFEPPLAGQAAQLLQRTPLGSSMKYSLIYSRPWWRDNGYLGRIIFLNSSAPNIYTHNCIDNSPYSWSRGVVTCFTEGGQNRAFLRLTESQRRQAMEQIVREALGETSEPVLGTLEKNWADDEFSRGAYNVFFPPGVLSNFWPEIRSIWMHNQLVPGIWLCGADYSLTSQGYINGAIQTGQEAARRAVDEISSATTSLVV</sequence>
<keyword evidence="5" id="KW-0732">Signal</keyword>
<keyword evidence="8" id="KW-1185">Reference proteome</keyword>
<comment type="caution">
    <text evidence="7">The sequence shown here is derived from an EMBL/GenBank/DDBJ whole genome shotgun (WGS) entry which is preliminary data.</text>
</comment>
<dbReference type="Gene3D" id="3.90.660.10">
    <property type="match status" value="2"/>
</dbReference>
<evidence type="ECO:0000256" key="3">
    <source>
        <dbReference type="ARBA" id="ARBA00048448"/>
    </source>
</evidence>
<feature type="domain" description="Amine oxidase" evidence="6">
    <location>
        <begin position="31"/>
        <end position="286"/>
    </location>
</feature>
<evidence type="ECO:0000313" key="7">
    <source>
        <dbReference type="EMBL" id="CAJ1389986.1"/>
    </source>
</evidence>
<gene>
    <name evidence="7" type="ORF">EVOR1521_LOCUS15499</name>
</gene>
<comment type="catalytic activity">
    <reaction evidence="3">
        <text>a secondary aliphatic amine + O2 + H2O = a primary amine + an aldehyde + H2O2</text>
        <dbReference type="Rhea" id="RHEA:26414"/>
        <dbReference type="ChEBI" id="CHEBI:15377"/>
        <dbReference type="ChEBI" id="CHEBI:15379"/>
        <dbReference type="ChEBI" id="CHEBI:16240"/>
        <dbReference type="ChEBI" id="CHEBI:17478"/>
        <dbReference type="ChEBI" id="CHEBI:58855"/>
        <dbReference type="ChEBI" id="CHEBI:65296"/>
        <dbReference type="EC" id="1.4.3.4"/>
    </reaction>
</comment>
<evidence type="ECO:0000256" key="5">
    <source>
        <dbReference type="SAM" id="SignalP"/>
    </source>
</evidence>
<feature type="compositionally biased region" description="Basic residues" evidence="4">
    <location>
        <begin position="430"/>
        <end position="439"/>
    </location>
</feature>
<accession>A0AA36ILG7</accession>
<evidence type="ECO:0000256" key="4">
    <source>
        <dbReference type="SAM" id="MobiDB-lite"/>
    </source>
</evidence>
<comment type="similarity">
    <text evidence="1">Belongs to the flavin monoamine oxidase family.</text>
</comment>
<dbReference type="Pfam" id="PF01593">
    <property type="entry name" value="Amino_oxidase"/>
    <property type="match status" value="2"/>
</dbReference>
<dbReference type="Proteomes" id="UP001178507">
    <property type="component" value="Unassembled WGS sequence"/>
</dbReference>
<protein>
    <recommendedName>
        <fullName evidence="2">monoamine oxidase</fullName>
        <ecNumber evidence="2">1.4.3.4</ecNumber>
    </recommendedName>
</protein>
<feature type="compositionally biased region" description="Basic and acidic residues" evidence="4">
    <location>
        <begin position="481"/>
        <end position="500"/>
    </location>
</feature>
<proteinExistence type="inferred from homology"/>
<dbReference type="EMBL" id="CAUJNA010001979">
    <property type="protein sequence ID" value="CAJ1389986.1"/>
    <property type="molecule type" value="Genomic_DNA"/>
</dbReference>
<dbReference type="EC" id="1.4.3.4" evidence="2"/>
<dbReference type="PANTHER" id="PTHR43563">
    <property type="entry name" value="AMINE OXIDASE"/>
    <property type="match status" value="1"/>
</dbReference>
<dbReference type="GO" id="GO:0097621">
    <property type="term" value="F:monoamine oxidase activity"/>
    <property type="evidence" value="ECO:0007669"/>
    <property type="project" value="UniProtKB-EC"/>
</dbReference>
<reference evidence="7" key="1">
    <citation type="submission" date="2023-08" db="EMBL/GenBank/DDBJ databases">
        <authorList>
            <person name="Chen Y."/>
            <person name="Shah S."/>
            <person name="Dougan E. K."/>
            <person name="Thang M."/>
            <person name="Chan C."/>
        </authorList>
    </citation>
    <scope>NUCLEOTIDE SEQUENCE</scope>
</reference>
<dbReference type="Gene3D" id="3.50.50.60">
    <property type="entry name" value="FAD/NAD(P)-binding domain"/>
    <property type="match status" value="2"/>
</dbReference>
<feature type="compositionally biased region" description="Basic and acidic residues" evidence="4">
    <location>
        <begin position="440"/>
        <end position="466"/>
    </location>
</feature>
<dbReference type="AlphaFoldDB" id="A0AA36ILG7"/>
<dbReference type="InterPro" id="IPR002937">
    <property type="entry name" value="Amino_oxidase"/>
</dbReference>
<evidence type="ECO:0000313" key="8">
    <source>
        <dbReference type="Proteomes" id="UP001178507"/>
    </source>
</evidence>
<evidence type="ECO:0000256" key="1">
    <source>
        <dbReference type="ARBA" id="ARBA00005995"/>
    </source>
</evidence>
<dbReference type="SUPFAM" id="SSF54373">
    <property type="entry name" value="FAD-linked reductases, C-terminal domain"/>
    <property type="match status" value="1"/>
</dbReference>
<dbReference type="Gene3D" id="1.10.405.10">
    <property type="entry name" value="Guanine Nucleotide Dissociation Inhibitor, domain 1"/>
    <property type="match status" value="1"/>
</dbReference>
<dbReference type="InterPro" id="IPR050703">
    <property type="entry name" value="Flavin_MAO"/>
</dbReference>
<dbReference type="InterPro" id="IPR036188">
    <property type="entry name" value="FAD/NAD-bd_sf"/>
</dbReference>
<feature type="domain" description="Amine oxidase" evidence="6">
    <location>
        <begin position="518"/>
        <end position="706"/>
    </location>
</feature>